<dbReference type="Gene3D" id="3.30.420.40">
    <property type="match status" value="1"/>
</dbReference>
<evidence type="ECO:0000313" key="5">
    <source>
        <dbReference type="Proteomes" id="UP001595533"/>
    </source>
</evidence>
<dbReference type="Proteomes" id="UP001595533">
    <property type="component" value="Unassembled WGS sequence"/>
</dbReference>
<evidence type="ECO:0000313" key="4">
    <source>
        <dbReference type="EMBL" id="MFC3194981.1"/>
    </source>
</evidence>
<dbReference type="EMBL" id="JBHRTS010000006">
    <property type="protein sequence ID" value="MFC3194981.1"/>
    <property type="molecule type" value="Genomic_DNA"/>
</dbReference>
<evidence type="ECO:0000259" key="3">
    <source>
        <dbReference type="Pfam" id="PF21447"/>
    </source>
</evidence>
<proteinExistence type="predicted"/>
<dbReference type="SUPFAM" id="SSF53067">
    <property type="entry name" value="Actin-like ATPase domain"/>
    <property type="match status" value="2"/>
</dbReference>
<dbReference type="CDD" id="cd24053">
    <property type="entry name" value="ASKHA_NBD_EcPPX-GppA-like"/>
    <property type="match status" value="1"/>
</dbReference>
<dbReference type="SUPFAM" id="SSF109604">
    <property type="entry name" value="HD-domain/PDEase-like"/>
    <property type="match status" value="1"/>
</dbReference>
<dbReference type="InterPro" id="IPR003695">
    <property type="entry name" value="Ppx_GppA_N"/>
</dbReference>
<evidence type="ECO:0000256" key="1">
    <source>
        <dbReference type="ARBA" id="ARBA00022801"/>
    </source>
</evidence>
<dbReference type="Pfam" id="PF21447">
    <property type="entry name" value="Ppx-GppA_III"/>
    <property type="match status" value="1"/>
</dbReference>
<dbReference type="PANTHER" id="PTHR30005">
    <property type="entry name" value="EXOPOLYPHOSPHATASE"/>
    <property type="match status" value="1"/>
</dbReference>
<organism evidence="4 5">
    <name type="scientific">Marinicella sediminis</name>
    <dbReference type="NCBI Taxonomy" id="1792834"/>
    <lineage>
        <taxon>Bacteria</taxon>
        <taxon>Pseudomonadati</taxon>
        <taxon>Pseudomonadota</taxon>
        <taxon>Gammaproteobacteria</taxon>
        <taxon>Lysobacterales</taxon>
        <taxon>Marinicellaceae</taxon>
        <taxon>Marinicella</taxon>
    </lineage>
</organism>
<dbReference type="RefSeq" id="WP_077411939.1">
    <property type="nucleotide sequence ID" value="NZ_JBHRTS010000006.1"/>
</dbReference>
<dbReference type="InterPro" id="IPR050273">
    <property type="entry name" value="GppA/Ppx_hydrolase"/>
</dbReference>
<feature type="domain" description="Ppx/GppA phosphatase C-terminal" evidence="3">
    <location>
        <begin position="314"/>
        <end position="483"/>
    </location>
</feature>
<name>A0ABV7JE68_9GAMM</name>
<dbReference type="InterPro" id="IPR030673">
    <property type="entry name" value="PyroPPase_GppA_Ppx"/>
</dbReference>
<comment type="caution">
    <text evidence="4">The sequence shown here is derived from an EMBL/GenBank/DDBJ whole genome shotgun (WGS) entry which is preliminary data.</text>
</comment>
<accession>A0ABV7JE68</accession>
<sequence>MTDSLRNTFAAIDLGSNSFHLLVASFKSGQIYPLDSVKHMVRMAAGLDEDKNISPEYLEKAYESLRLMSERIQNIPDKNIRIVGTNTLRVARNSAEFLREAEKILNHEIEIISGREEARMLYLGVAQSTRGNPARKLVMDIGGGSTELIIGDGMKPAKRESLYMGCVSYTRKYFKNGVIDKHNWKRAVIHALQELNPYIQTFKKQGWDHSVGASGTLRATAAILESNDWSVVGITMAGLKLLKKQCIELGHIDQLNQISGLSEDRRPVFIGGLAIVYALMKAFDIAQMDVSPGALREGLIYEMSDGPETTSVTRRSIRKLSEQFTVDLQHADNVQRYSEDIIHHMNLKIPRRILYLLNGAIKLHEIGLSIAHSQYHKIGAFVVHHADMPGFSNQQKLIMATLIRLHRRKISKSVLAGLTERQYEVVVELLVIMRLSVVFARNRHFEPVPIERLSWQNQSIRLIINREWLSDHPLIKADLKDEQKQWANMGLELVINQPQTVATSP</sequence>
<dbReference type="PANTHER" id="PTHR30005:SF0">
    <property type="entry name" value="RETROGRADE REGULATION PROTEIN 2"/>
    <property type="match status" value="1"/>
</dbReference>
<dbReference type="Pfam" id="PF02541">
    <property type="entry name" value="Ppx-GppA"/>
    <property type="match status" value="1"/>
</dbReference>
<dbReference type="InterPro" id="IPR048950">
    <property type="entry name" value="Ppx_GppA_C"/>
</dbReference>
<feature type="domain" description="Ppx/GppA phosphatase N-terminal" evidence="2">
    <location>
        <begin position="23"/>
        <end position="304"/>
    </location>
</feature>
<protein>
    <submittedName>
        <fullName evidence="4">Exopolyphosphatase</fullName>
    </submittedName>
</protein>
<dbReference type="Gene3D" id="1.10.3210.10">
    <property type="entry name" value="Hypothetical protein af1432"/>
    <property type="match status" value="1"/>
</dbReference>
<evidence type="ECO:0000259" key="2">
    <source>
        <dbReference type="Pfam" id="PF02541"/>
    </source>
</evidence>
<reference evidence="5" key="1">
    <citation type="journal article" date="2019" name="Int. J. Syst. Evol. Microbiol.">
        <title>The Global Catalogue of Microorganisms (GCM) 10K type strain sequencing project: providing services to taxonomists for standard genome sequencing and annotation.</title>
        <authorList>
            <consortium name="The Broad Institute Genomics Platform"/>
            <consortium name="The Broad Institute Genome Sequencing Center for Infectious Disease"/>
            <person name="Wu L."/>
            <person name="Ma J."/>
        </authorList>
    </citation>
    <scope>NUCLEOTIDE SEQUENCE [LARGE SCALE GENOMIC DNA]</scope>
    <source>
        <strain evidence="5">KCTC 42953</strain>
    </source>
</reference>
<gene>
    <name evidence="4" type="ORF">ACFODZ_12085</name>
</gene>
<keyword evidence="5" id="KW-1185">Reference proteome</keyword>
<dbReference type="InterPro" id="IPR043129">
    <property type="entry name" value="ATPase_NBD"/>
</dbReference>
<keyword evidence="1" id="KW-0378">Hydrolase</keyword>
<dbReference type="PIRSF" id="PIRSF001267">
    <property type="entry name" value="Pyrophosphatase_GppA_Ppx"/>
    <property type="match status" value="1"/>
</dbReference>
<dbReference type="Gene3D" id="3.30.420.150">
    <property type="entry name" value="Exopolyphosphatase. Domain 2"/>
    <property type="match status" value="1"/>
</dbReference>